<protein>
    <recommendedName>
        <fullName evidence="5">BZIP domain-containing protein</fullName>
    </recommendedName>
</protein>
<dbReference type="SUPFAM" id="SSF47454">
    <property type="entry name" value="A DNA-binding domain in eukaryotic transcription factors"/>
    <property type="match status" value="1"/>
</dbReference>
<evidence type="ECO:0000256" key="1">
    <source>
        <dbReference type="ARBA" id="ARBA00023015"/>
    </source>
</evidence>
<dbReference type="GO" id="GO:0003700">
    <property type="term" value="F:DNA-binding transcription factor activity"/>
    <property type="evidence" value="ECO:0007669"/>
    <property type="project" value="InterPro"/>
</dbReference>
<evidence type="ECO:0000313" key="7">
    <source>
        <dbReference type="Proteomes" id="UP001165289"/>
    </source>
</evidence>
<keyword evidence="3" id="KW-0804">Transcription</keyword>
<dbReference type="Proteomes" id="UP001165289">
    <property type="component" value="Unassembled WGS sequence"/>
</dbReference>
<keyword evidence="2" id="KW-0238">DNA-binding</keyword>
<sequence length="152" mass="17961">MSENIFLGLPTNISQVDLEFLKHKCETAVLILKADWAILLPKCRDFLSLVDKQKVSFDISVRKLNEILESGFFTAEEERLIKKLRYQGRNNLAAKSMRERYRVKDEVIQNEIEVLRQEKQFLIQEKASLTHIIMSYKSAIEQEYAYNLRKYN</sequence>
<keyword evidence="4" id="KW-0175">Coiled coil</keyword>
<dbReference type="Pfam" id="PF07716">
    <property type="entry name" value="bZIP_2"/>
    <property type="match status" value="1"/>
</dbReference>
<gene>
    <name evidence="6" type="ORF">LOD99_13660</name>
</gene>
<proteinExistence type="predicted"/>
<feature type="coiled-coil region" evidence="4">
    <location>
        <begin position="98"/>
        <end position="125"/>
    </location>
</feature>
<accession>A0AAV7KHQ5</accession>
<comment type="caution">
    <text evidence="6">The sequence shown here is derived from an EMBL/GenBank/DDBJ whole genome shotgun (WGS) entry which is preliminary data.</text>
</comment>
<keyword evidence="1" id="KW-0805">Transcription regulation</keyword>
<dbReference type="InterPro" id="IPR008917">
    <property type="entry name" value="TF_DNA-bd_sf"/>
</dbReference>
<dbReference type="AlphaFoldDB" id="A0AAV7KHQ5"/>
<dbReference type="Gene3D" id="1.10.880.10">
    <property type="entry name" value="Transcription factor, Skn-1-like, DNA-binding domain"/>
    <property type="match status" value="1"/>
</dbReference>
<organism evidence="6 7">
    <name type="scientific">Oopsacas minuta</name>
    <dbReference type="NCBI Taxonomy" id="111878"/>
    <lineage>
        <taxon>Eukaryota</taxon>
        <taxon>Metazoa</taxon>
        <taxon>Porifera</taxon>
        <taxon>Hexactinellida</taxon>
        <taxon>Hexasterophora</taxon>
        <taxon>Lyssacinosida</taxon>
        <taxon>Leucopsacidae</taxon>
        <taxon>Oopsacas</taxon>
    </lineage>
</organism>
<dbReference type="SUPFAM" id="SSF57959">
    <property type="entry name" value="Leucine zipper domain"/>
    <property type="match status" value="1"/>
</dbReference>
<evidence type="ECO:0000256" key="4">
    <source>
        <dbReference type="SAM" id="Coils"/>
    </source>
</evidence>
<keyword evidence="7" id="KW-1185">Reference proteome</keyword>
<evidence type="ECO:0000259" key="5">
    <source>
        <dbReference type="Pfam" id="PF07716"/>
    </source>
</evidence>
<dbReference type="InterPro" id="IPR004827">
    <property type="entry name" value="bZIP"/>
</dbReference>
<dbReference type="EMBL" id="JAKMXF010000022">
    <property type="protein sequence ID" value="KAI6660936.1"/>
    <property type="molecule type" value="Genomic_DNA"/>
</dbReference>
<dbReference type="InterPro" id="IPR046347">
    <property type="entry name" value="bZIP_sf"/>
</dbReference>
<evidence type="ECO:0000256" key="3">
    <source>
        <dbReference type="ARBA" id="ARBA00023163"/>
    </source>
</evidence>
<evidence type="ECO:0000256" key="2">
    <source>
        <dbReference type="ARBA" id="ARBA00023125"/>
    </source>
</evidence>
<feature type="domain" description="BZIP" evidence="5">
    <location>
        <begin position="85"/>
        <end position="129"/>
    </location>
</feature>
<evidence type="ECO:0000313" key="6">
    <source>
        <dbReference type="EMBL" id="KAI6660936.1"/>
    </source>
</evidence>
<reference evidence="6 7" key="1">
    <citation type="journal article" date="2023" name="BMC Biol.">
        <title>The compact genome of the sponge Oopsacas minuta (Hexactinellida) is lacking key metazoan core genes.</title>
        <authorList>
            <person name="Santini S."/>
            <person name="Schenkelaars Q."/>
            <person name="Jourda C."/>
            <person name="Duchesne M."/>
            <person name="Belahbib H."/>
            <person name="Rocher C."/>
            <person name="Selva M."/>
            <person name="Riesgo A."/>
            <person name="Vervoort M."/>
            <person name="Leys S.P."/>
            <person name="Kodjabachian L."/>
            <person name="Le Bivic A."/>
            <person name="Borchiellini C."/>
            <person name="Claverie J.M."/>
            <person name="Renard E."/>
        </authorList>
    </citation>
    <scope>NUCLEOTIDE SEQUENCE [LARGE SCALE GENOMIC DNA]</scope>
    <source>
        <strain evidence="6">SPO-2</strain>
    </source>
</reference>
<name>A0AAV7KHQ5_9METZ</name>
<dbReference type="GO" id="GO:0003677">
    <property type="term" value="F:DNA binding"/>
    <property type="evidence" value="ECO:0007669"/>
    <property type="project" value="UniProtKB-KW"/>
</dbReference>